<evidence type="ECO:0000256" key="4">
    <source>
        <dbReference type="ARBA" id="ARBA00023163"/>
    </source>
</evidence>
<dbReference type="Gene3D" id="3.40.190.290">
    <property type="match status" value="1"/>
</dbReference>
<dbReference type="OrthoDB" id="9803735at2"/>
<evidence type="ECO:0000256" key="2">
    <source>
        <dbReference type="ARBA" id="ARBA00023015"/>
    </source>
</evidence>
<evidence type="ECO:0000313" key="7">
    <source>
        <dbReference type="Proteomes" id="UP000051048"/>
    </source>
</evidence>
<dbReference type="FunFam" id="1.10.10.10:FF:000001">
    <property type="entry name" value="LysR family transcriptional regulator"/>
    <property type="match status" value="1"/>
</dbReference>
<dbReference type="Proteomes" id="UP000051048">
    <property type="component" value="Unassembled WGS sequence"/>
</dbReference>
<comment type="caution">
    <text evidence="6">The sequence shown here is derived from an EMBL/GenBank/DDBJ whole genome shotgun (WGS) entry which is preliminary data.</text>
</comment>
<feature type="domain" description="HTH lysR-type" evidence="5">
    <location>
        <begin position="13"/>
        <end position="70"/>
    </location>
</feature>
<sequence>MKYINNKGYGMNMELRLLRYFLAVCDERNFTKAADKMHVSQPALSKQIKDLENELGVNLFVREHRKVSLTQEGYFLRDRAQDILNLTDATKKSLQKDKIISGVLRIGAGESSQLNKVMKLLGEIAIKYPDAQIDIDDANSDQIEEKIDNGIYDFGIIMGNRDLSNFESLVLPEKNQFVAYFNQSLPLAQKEEITLHDLVNYPIVMSKQSDFLQKFKTELGNDADKLQIIAKSNLLYNSSLLAHETNSVLIGYKDLFVFKDPNFVTRPLSPKIWDPMTLIWKKNSVMSNLCTKFLEDLKAQLNAN</sequence>
<dbReference type="AlphaFoldDB" id="A0A0R1TF78"/>
<dbReference type="Pfam" id="PF03466">
    <property type="entry name" value="LysR_substrate"/>
    <property type="match status" value="1"/>
</dbReference>
<evidence type="ECO:0000256" key="1">
    <source>
        <dbReference type="ARBA" id="ARBA00009437"/>
    </source>
</evidence>
<dbReference type="SUPFAM" id="SSF53850">
    <property type="entry name" value="Periplasmic binding protein-like II"/>
    <property type="match status" value="1"/>
</dbReference>
<keyword evidence="4" id="KW-0804">Transcription</keyword>
<gene>
    <name evidence="6" type="ORF">FC36_GL001227</name>
</gene>
<keyword evidence="2" id="KW-0805">Transcription regulation</keyword>
<dbReference type="PANTHER" id="PTHR30419">
    <property type="entry name" value="HTH-TYPE TRANSCRIPTIONAL REGULATOR YBHD"/>
    <property type="match status" value="1"/>
</dbReference>
<dbReference type="PROSITE" id="PS50931">
    <property type="entry name" value="HTH_LYSR"/>
    <property type="match status" value="1"/>
</dbReference>
<protein>
    <submittedName>
        <fullName evidence="6">LysR family transcriptional regulator</fullName>
    </submittedName>
</protein>
<dbReference type="GO" id="GO:0005829">
    <property type="term" value="C:cytosol"/>
    <property type="evidence" value="ECO:0007669"/>
    <property type="project" value="TreeGrafter"/>
</dbReference>
<accession>A0A0R1TF78</accession>
<dbReference type="InterPro" id="IPR050950">
    <property type="entry name" value="HTH-type_LysR_regulators"/>
</dbReference>
<reference evidence="6 7" key="1">
    <citation type="journal article" date="2015" name="Genome Announc.">
        <title>Expanding the biotechnology potential of lactobacilli through comparative genomics of 213 strains and associated genera.</title>
        <authorList>
            <person name="Sun Z."/>
            <person name="Harris H.M."/>
            <person name="McCann A."/>
            <person name="Guo C."/>
            <person name="Argimon S."/>
            <person name="Zhang W."/>
            <person name="Yang X."/>
            <person name="Jeffery I.B."/>
            <person name="Cooney J.C."/>
            <person name="Kagawa T.F."/>
            <person name="Liu W."/>
            <person name="Song Y."/>
            <person name="Salvetti E."/>
            <person name="Wrobel A."/>
            <person name="Rasinkangas P."/>
            <person name="Parkhill J."/>
            <person name="Rea M.C."/>
            <person name="O'Sullivan O."/>
            <person name="Ritari J."/>
            <person name="Douillard F.P."/>
            <person name="Paul Ross R."/>
            <person name="Yang R."/>
            <person name="Briner A.E."/>
            <person name="Felis G.E."/>
            <person name="de Vos W.M."/>
            <person name="Barrangou R."/>
            <person name="Klaenhammer T.R."/>
            <person name="Caufield P.W."/>
            <person name="Cui Y."/>
            <person name="Zhang H."/>
            <person name="O'Toole P.W."/>
        </authorList>
    </citation>
    <scope>NUCLEOTIDE SEQUENCE [LARGE SCALE GENOMIC DNA]</scope>
    <source>
        <strain evidence="6 7">DSM 15833</strain>
    </source>
</reference>
<keyword evidence="3" id="KW-0238">DNA-binding</keyword>
<proteinExistence type="inferred from homology"/>
<dbReference type="SUPFAM" id="SSF46785">
    <property type="entry name" value="Winged helix' DNA-binding domain"/>
    <property type="match status" value="1"/>
</dbReference>
<dbReference type="GO" id="GO:0003677">
    <property type="term" value="F:DNA binding"/>
    <property type="evidence" value="ECO:0007669"/>
    <property type="project" value="UniProtKB-KW"/>
</dbReference>
<comment type="similarity">
    <text evidence="1">Belongs to the LysR transcriptional regulatory family.</text>
</comment>
<dbReference type="InterPro" id="IPR036390">
    <property type="entry name" value="WH_DNA-bd_sf"/>
</dbReference>
<dbReference type="EMBL" id="AZFH01000162">
    <property type="protein sequence ID" value="KRL77786.1"/>
    <property type="molecule type" value="Genomic_DNA"/>
</dbReference>
<dbReference type="PANTHER" id="PTHR30419:SF8">
    <property type="entry name" value="NITROGEN ASSIMILATION TRANSCRIPTIONAL ACTIVATOR-RELATED"/>
    <property type="match status" value="1"/>
</dbReference>
<dbReference type="PRINTS" id="PR00039">
    <property type="entry name" value="HTHLYSR"/>
</dbReference>
<dbReference type="CDD" id="cd05466">
    <property type="entry name" value="PBP2_LTTR_substrate"/>
    <property type="match status" value="1"/>
</dbReference>
<dbReference type="InterPro" id="IPR005119">
    <property type="entry name" value="LysR_subst-bd"/>
</dbReference>
<evidence type="ECO:0000259" key="5">
    <source>
        <dbReference type="PROSITE" id="PS50931"/>
    </source>
</evidence>
<dbReference type="Pfam" id="PF00126">
    <property type="entry name" value="HTH_1"/>
    <property type="match status" value="1"/>
</dbReference>
<dbReference type="PATRIC" id="fig|1423740.3.peg.1325"/>
<dbReference type="Gene3D" id="1.10.10.10">
    <property type="entry name" value="Winged helix-like DNA-binding domain superfamily/Winged helix DNA-binding domain"/>
    <property type="match status" value="1"/>
</dbReference>
<dbReference type="GO" id="GO:0003700">
    <property type="term" value="F:DNA-binding transcription factor activity"/>
    <property type="evidence" value="ECO:0007669"/>
    <property type="project" value="InterPro"/>
</dbReference>
<dbReference type="STRING" id="1423740.FC36_GL001227"/>
<evidence type="ECO:0000256" key="3">
    <source>
        <dbReference type="ARBA" id="ARBA00023125"/>
    </source>
</evidence>
<evidence type="ECO:0000313" key="6">
    <source>
        <dbReference type="EMBL" id="KRL77786.1"/>
    </source>
</evidence>
<name>A0A0R1TF78_9LACO</name>
<organism evidence="6 7">
    <name type="scientific">Ligilactobacillus equi DSM 15833 = JCM 10991</name>
    <dbReference type="NCBI Taxonomy" id="1423740"/>
    <lineage>
        <taxon>Bacteria</taxon>
        <taxon>Bacillati</taxon>
        <taxon>Bacillota</taxon>
        <taxon>Bacilli</taxon>
        <taxon>Lactobacillales</taxon>
        <taxon>Lactobacillaceae</taxon>
        <taxon>Ligilactobacillus</taxon>
    </lineage>
</organism>
<dbReference type="InterPro" id="IPR036388">
    <property type="entry name" value="WH-like_DNA-bd_sf"/>
</dbReference>
<dbReference type="InterPro" id="IPR000847">
    <property type="entry name" value="LysR_HTH_N"/>
</dbReference>